<comment type="subcellular location">
    <subcellularLocation>
        <location evidence="1">Membrane</location>
        <topology evidence="1">Multi-pass membrane protein</topology>
    </subcellularLocation>
</comment>
<sequence>MTQTEVETTTTDEATGAAALGSAWQAPASDSAASGALARSKWLHVFSVLAVCLVWPLIWVGGMVTTMDAGMAVPDWPGTYGYNLFLYPLSTWVSGPFDLFIEHGHRLLASVVGMVAIVMFAVAIKGEPRRWVIALSGLVLAMVIGQGVLGGVRVLLSDRSSAMIHGCVGPIVFVLCCLCASVTRRSWWDRKGFDGQSNPPQGVGKLALGFAIAFLCFAYLQLVLGAQVRHVQPLTSTKMFTHLVVTHVAVAAGLLAAAPVLLTLTRRCGDLTLSRLGVGLIMFVTLQVLLGVSTWVVKYGWPEILSSLPLGEGYLVKSKGFFESMVVTAHVAVGSLILANAALIVMQCYRQNWLAAGDQSVQRSPSGVAPETA</sequence>
<dbReference type="InterPro" id="IPR050450">
    <property type="entry name" value="COX15/CtaA_HemeA_synthase"/>
</dbReference>
<organism evidence="13 14">
    <name type="scientific">Stieleria bergensis</name>
    <dbReference type="NCBI Taxonomy" id="2528025"/>
    <lineage>
        <taxon>Bacteria</taxon>
        <taxon>Pseudomonadati</taxon>
        <taxon>Planctomycetota</taxon>
        <taxon>Planctomycetia</taxon>
        <taxon>Pirellulales</taxon>
        <taxon>Pirellulaceae</taxon>
        <taxon>Stieleria</taxon>
    </lineage>
</organism>
<dbReference type="EMBL" id="CP036272">
    <property type="protein sequence ID" value="QDT58483.1"/>
    <property type="molecule type" value="Genomic_DNA"/>
</dbReference>
<evidence type="ECO:0000256" key="5">
    <source>
        <dbReference type="ARBA" id="ARBA00022989"/>
    </source>
</evidence>
<dbReference type="AlphaFoldDB" id="A0A517SQX0"/>
<keyword evidence="8" id="KW-0350">Heme biosynthesis</keyword>
<dbReference type="InterPro" id="IPR003780">
    <property type="entry name" value="COX15/CtaA_fam"/>
</dbReference>
<protein>
    <submittedName>
        <fullName evidence="13">Heme A synthase</fullName>
    </submittedName>
</protein>
<evidence type="ECO:0000313" key="13">
    <source>
        <dbReference type="EMBL" id="QDT58483.1"/>
    </source>
</evidence>
<evidence type="ECO:0000313" key="14">
    <source>
        <dbReference type="Proteomes" id="UP000315003"/>
    </source>
</evidence>
<dbReference type="Pfam" id="PF02628">
    <property type="entry name" value="COX15-CtaA"/>
    <property type="match status" value="1"/>
</dbReference>
<feature type="transmembrane region" description="Helical" evidence="12">
    <location>
        <begin position="131"/>
        <end position="156"/>
    </location>
</feature>
<accession>A0A517SQX0</accession>
<feature type="transmembrane region" description="Helical" evidence="12">
    <location>
        <begin position="162"/>
        <end position="182"/>
    </location>
</feature>
<gene>
    <name evidence="13" type="primary">ctaA</name>
    <name evidence="13" type="ORF">SV7mr_09760</name>
</gene>
<evidence type="ECO:0000256" key="1">
    <source>
        <dbReference type="ARBA" id="ARBA00004141"/>
    </source>
</evidence>
<dbReference type="RefSeq" id="WP_145269674.1">
    <property type="nucleotide sequence ID" value="NZ_CP036272.1"/>
</dbReference>
<proteinExistence type="predicted"/>
<dbReference type="GO" id="GO:0006784">
    <property type="term" value="P:heme A biosynthetic process"/>
    <property type="evidence" value="ECO:0007669"/>
    <property type="project" value="InterPro"/>
</dbReference>
<feature type="transmembrane region" description="Helical" evidence="12">
    <location>
        <begin position="321"/>
        <end position="345"/>
    </location>
</feature>
<feature type="transmembrane region" description="Helical" evidence="12">
    <location>
        <begin position="203"/>
        <end position="224"/>
    </location>
</feature>
<comment type="pathway">
    <text evidence="11">Porphyrin-containing compound metabolism.</text>
</comment>
<evidence type="ECO:0000256" key="10">
    <source>
        <dbReference type="ARBA" id="ARBA00023157"/>
    </source>
</evidence>
<reference evidence="13 14" key="1">
    <citation type="submission" date="2019-02" db="EMBL/GenBank/DDBJ databases">
        <title>Deep-cultivation of Planctomycetes and their phenomic and genomic characterization uncovers novel biology.</title>
        <authorList>
            <person name="Wiegand S."/>
            <person name="Jogler M."/>
            <person name="Boedeker C."/>
            <person name="Pinto D."/>
            <person name="Vollmers J."/>
            <person name="Rivas-Marin E."/>
            <person name="Kohn T."/>
            <person name="Peeters S.H."/>
            <person name="Heuer A."/>
            <person name="Rast P."/>
            <person name="Oberbeckmann S."/>
            <person name="Bunk B."/>
            <person name="Jeske O."/>
            <person name="Meyerdierks A."/>
            <person name="Storesund J.E."/>
            <person name="Kallscheuer N."/>
            <person name="Luecker S."/>
            <person name="Lage O.M."/>
            <person name="Pohl T."/>
            <person name="Merkel B.J."/>
            <person name="Hornburger P."/>
            <person name="Mueller R.-W."/>
            <person name="Bruemmer F."/>
            <person name="Labrenz M."/>
            <person name="Spormann A.M."/>
            <person name="Op den Camp H."/>
            <person name="Overmann J."/>
            <person name="Amann R."/>
            <person name="Jetten M.S.M."/>
            <person name="Mascher T."/>
            <person name="Medema M.H."/>
            <person name="Devos D.P."/>
            <person name="Kaster A.-K."/>
            <person name="Ovreas L."/>
            <person name="Rohde M."/>
            <person name="Galperin M.Y."/>
            <person name="Jogler C."/>
        </authorList>
    </citation>
    <scope>NUCLEOTIDE SEQUENCE [LARGE SCALE GENOMIC DNA]</scope>
    <source>
        <strain evidence="13 14">SV_7m_r</strain>
    </source>
</reference>
<evidence type="ECO:0000256" key="7">
    <source>
        <dbReference type="ARBA" id="ARBA00023004"/>
    </source>
</evidence>
<dbReference type="GO" id="GO:0016491">
    <property type="term" value="F:oxidoreductase activity"/>
    <property type="evidence" value="ECO:0007669"/>
    <property type="project" value="UniProtKB-KW"/>
</dbReference>
<keyword evidence="7" id="KW-0408">Iron</keyword>
<feature type="transmembrane region" description="Helical" evidence="12">
    <location>
        <begin position="244"/>
        <end position="264"/>
    </location>
</feature>
<keyword evidence="6" id="KW-0560">Oxidoreductase</keyword>
<evidence type="ECO:0000256" key="4">
    <source>
        <dbReference type="ARBA" id="ARBA00022723"/>
    </source>
</evidence>
<evidence type="ECO:0000256" key="9">
    <source>
        <dbReference type="ARBA" id="ARBA00023136"/>
    </source>
</evidence>
<dbReference type="GO" id="GO:0046872">
    <property type="term" value="F:metal ion binding"/>
    <property type="evidence" value="ECO:0007669"/>
    <property type="project" value="UniProtKB-KW"/>
</dbReference>
<name>A0A517SQX0_9BACT</name>
<evidence type="ECO:0000256" key="12">
    <source>
        <dbReference type="SAM" id="Phobius"/>
    </source>
</evidence>
<dbReference type="Proteomes" id="UP000315003">
    <property type="component" value="Chromosome"/>
</dbReference>
<feature type="transmembrane region" description="Helical" evidence="12">
    <location>
        <begin position="107"/>
        <end position="124"/>
    </location>
</feature>
<keyword evidence="14" id="KW-1185">Reference proteome</keyword>
<evidence type="ECO:0000256" key="6">
    <source>
        <dbReference type="ARBA" id="ARBA00023002"/>
    </source>
</evidence>
<keyword evidence="4" id="KW-0479">Metal-binding</keyword>
<keyword evidence="9 12" id="KW-0472">Membrane</keyword>
<evidence type="ECO:0000256" key="2">
    <source>
        <dbReference type="ARBA" id="ARBA00022475"/>
    </source>
</evidence>
<keyword evidence="10" id="KW-1015">Disulfide bond</keyword>
<dbReference type="PANTHER" id="PTHR35457:SF1">
    <property type="entry name" value="HEME A SYNTHASE"/>
    <property type="match status" value="1"/>
</dbReference>
<keyword evidence="5 12" id="KW-1133">Transmembrane helix</keyword>
<evidence type="ECO:0000256" key="11">
    <source>
        <dbReference type="ARBA" id="ARBA00023444"/>
    </source>
</evidence>
<keyword evidence="3 12" id="KW-0812">Transmembrane</keyword>
<keyword evidence="2" id="KW-1003">Cell membrane</keyword>
<dbReference type="OrthoDB" id="128939at2"/>
<feature type="transmembrane region" description="Helical" evidence="12">
    <location>
        <begin position="276"/>
        <end position="301"/>
    </location>
</feature>
<dbReference type="GO" id="GO:0016020">
    <property type="term" value="C:membrane"/>
    <property type="evidence" value="ECO:0007669"/>
    <property type="project" value="UniProtKB-SubCell"/>
</dbReference>
<feature type="transmembrane region" description="Helical" evidence="12">
    <location>
        <begin position="42"/>
        <end position="61"/>
    </location>
</feature>
<dbReference type="PANTHER" id="PTHR35457">
    <property type="entry name" value="HEME A SYNTHASE"/>
    <property type="match status" value="1"/>
</dbReference>
<evidence type="ECO:0000256" key="8">
    <source>
        <dbReference type="ARBA" id="ARBA00023133"/>
    </source>
</evidence>
<evidence type="ECO:0000256" key="3">
    <source>
        <dbReference type="ARBA" id="ARBA00022692"/>
    </source>
</evidence>